<evidence type="ECO:0000313" key="3">
    <source>
        <dbReference type="Proteomes" id="UP000324611"/>
    </source>
</evidence>
<reference evidence="2 3" key="2">
    <citation type="submission" date="2019-09" db="EMBL/GenBank/DDBJ databases">
        <authorList>
            <person name="Jin C."/>
        </authorList>
    </citation>
    <scope>NUCLEOTIDE SEQUENCE [LARGE SCALE GENOMIC DNA]</scope>
    <source>
        <strain evidence="2 3">BN140078</strain>
    </source>
</reference>
<dbReference type="Pfam" id="PF18739">
    <property type="entry name" value="HEPN_Apea"/>
    <property type="match status" value="1"/>
</dbReference>
<evidence type="ECO:0000259" key="1">
    <source>
        <dbReference type="Pfam" id="PF18739"/>
    </source>
</evidence>
<comment type="caution">
    <text evidence="2">The sequence shown here is derived from an EMBL/GenBank/DDBJ whole genome shotgun (WGS) entry which is preliminary data.</text>
</comment>
<feature type="domain" description="Apea-like HEPN" evidence="1">
    <location>
        <begin position="102"/>
        <end position="235"/>
    </location>
</feature>
<reference evidence="2 3" key="1">
    <citation type="submission" date="2019-09" db="EMBL/GenBank/DDBJ databases">
        <title>Chitinophaga ginsengihumi sp. nov., isolated from soil of ginseng rhizosphere.</title>
        <authorList>
            <person name="Lee J."/>
        </authorList>
    </citation>
    <scope>NUCLEOTIDE SEQUENCE [LARGE SCALE GENOMIC DNA]</scope>
    <source>
        <strain evidence="2 3">BN140078</strain>
    </source>
</reference>
<dbReference type="AlphaFoldDB" id="A0A5B2VNP7"/>
<organism evidence="2 3">
    <name type="scientific">Chitinophaga agrisoli</name>
    <dbReference type="NCBI Taxonomy" id="2607653"/>
    <lineage>
        <taxon>Bacteria</taxon>
        <taxon>Pseudomonadati</taxon>
        <taxon>Bacteroidota</taxon>
        <taxon>Chitinophagia</taxon>
        <taxon>Chitinophagales</taxon>
        <taxon>Chitinophagaceae</taxon>
        <taxon>Chitinophaga</taxon>
    </lineage>
</organism>
<dbReference type="Proteomes" id="UP000324611">
    <property type="component" value="Unassembled WGS sequence"/>
</dbReference>
<sequence>MQYVELDASIVTASSGNLIAQSIYVRNYTLRRKKKIDRTLLTAKNMLLSGWTSSRQEINEVIIKWFKNERFYNIYEYYLDSNNWFQGSDAKLSNVMFNNRFLNLIQGLEDYYRERFEIILTAEDRKKFDEKKKAILDQIPPSPLKQWLNNTFKFTKYPKLEEKLLTIVNELESDLDKLFANISLANFPQTAASFRNNLSHGMTKELNQGLSFYKDYFTAQTLLGICILKTLGVTKLKDKAAYYSKFEDAAYEIYSIQEKERK</sequence>
<dbReference type="InterPro" id="IPR041229">
    <property type="entry name" value="HEPN_Apea"/>
</dbReference>
<dbReference type="RefSeq" id="WP_149841488.1">
    <property type="nucleotide sequence ID" value="NZ_VUOC01000004.1"/>
</dbReference>
<keyword evidence="3" id="KW-1185">Reference proteome</keyword>
<accession>A0A5B2VNP7</accession>
<protein>
    <recommendedName>
        <fullName evidence="1">Apea-like HEPN domain-containing protein</fullName>
    </recommendedName>
</protein>
<dbReference type="EMBL" id="VUOC01000004">
    <property type="protein sequence ID" value="KAA2240310.1"/>
    <property type="molecule type" value="Genomic_DNA"/>
</dbReference>
<evidence type="ECO:0000313" key="2">
    <source>
        <dbReference type="EMBL" id="KAA2240310.1"/>
    </source>
</evidence>
<gene>
    <name evidence="2" type="ORF">F0L74_29555</name>
</gene>
<proteinExistence type="predicted"/>
<name>A0A5B2VNP7_9BACT</name>